<evidence type="ECO:0000256" key="3">
    <source>
        <dbReference type="ARBA" id="ARBA00023002"/>
    </source>
</evidence>
<evidence type="ECO:0000256" key="1">
    <source>
        <dbReference type="ARBA" id="ARBA00022630"/>
    </source>
</evidence>
<dbReference type="SUPFAM" id="SSF51679">
    <property type="entry name" value="Bacterial luciferase-like"/>
    <property type="match status" value="1"/>
</dbReference>
<dbReference type="EMBL" id="JACXIZ010000013">
    <property type="protein sequence ID" value="MBD2845016.1"/>
    <property type="molecule type" value="Genomic_DNA"/>
</dbReference>
<dbReference type="Pfam" id="PF00296">
    <property type="entry name" value="Bac_luciferase"/>
    <property type="match status" value="1"/>
</dbReference>
<dbReference type="InterPro" id="IPR011251">
    <property type="entry name" value="Luciferase-like_dom"/>
</dbReference>
<dbReference type="Proteomes" id="UP000621560">
    <property type="component" value="Unassembled WGS sequence"/>
</dbReference>
<comment type="caution">
    <text evidence="8">The sequence shown here is derived from an EMBL/GenBank/DDBJ whole genome shotgun (WGS) entry which is preliminary data.</text>
</comment>
<evidence type="ECO:0000256" key="6">
    <source>
        <dbReference type="PIRSR" id="PIRSR000337-1"/>
    </source>
</evidence>
<dbReference type="Gene3D" id="3.20.20.30">
    <property type="entry name" value="Luciferase-like domain"/>
    <property type="match status" value="1"/>
</dbReference>
<dbReference type="PANTHER" id="PTHR30011:SF16">
    <property type="entry name" value="C2H2 FINGER DOMAIN TRANSCRIPTION FACTOR (EUROFUNG)-RELATED"/>
    <property type="match status" value="1"/>
</dbReference>
<keyword evidence="9" id="KW-1185">Reference proteome</keyword>
<keyword evidence="1 6" id="KW-0285">Flavoprotein</keyword>
<dbReference type="InterPro" id="IPR016215">
    <property type="entry name" value="NTA_MOA"/>
</dbReference>
<evidence type="ECO:0000313" key="8">
    <source>
        <dbReference type="EMBL" id="MBD2845016.1"/>
    </source>
</evidence>
<dbReference type="InterPro" id="IPR051260">
    <property type="entry name" value="Diverse_substr_monoxygenases"/>
</dbReference>
<sequence>MYKKRPLCIGLSLSATWMKGDGWRRQDSKAEQLNSSDFYIGLAQKAERAKLDFVFKPDALYVNVEALERSPGFGGLDPTLLLTSLAHATSRIGLITTVSSTFLPPYLVARQLQSLHWISDGRAGWNVVTALGGAENFTAAGMPSSEERYARAEEFAELVMELWESFPHDALRIDRATGRFADSQRVRPVSHEGTFFHVKGPLNIPAHPAGPLPVLQAGASENGRRFAAAYADAVFAAAPEAAAAIELRDDLRRRAVALGRAPDAVRVLPGLYFFLAPTREEARAQYAEAHTHVSAERRHAAIEAALGLNLRGLDPAEPVTAELLPDPALPVRDRTYTAALRALIVSRQPTVAELLERPEVIGSLHWVVIGTPADVLRQIVDWHEAGAMDGFIALPGGSLQSLDLLLEELVPMLAELGLYRREYAGATLREHLGVE</sequence>
<accession>A0A927BSB8</accession>
<reference evidence="8" key="1">
    <citation type="submission" date="2020-09" db="EMBL/GenBank/DDBJ databases">
        <title>A novel bacterium of genus Paenibacillus, isolated from South China Sea.</title>
        <authorList>
            <person name="Huang H."/>
            <person name="Mo K."/>
            <person name="Hu Y."/>
        </authorList>
    </citation>
    <scope>NUCLEOTIDE SEQUENCE</scope>
    <source>
        <strain evidence="8">IB182496</strain>
    </source>
</reference>
<feature type="binding site" evidence="6">
    <location>
        <position position="149"/>
    </location>
    <ligand>
        <name>FMN</name>
        <dbReference type="ChEBI" id="CHEBI:58210"/>
    </ligand>
</feature>
<keyword evidence="4 8" id="KW-0503">Monooxygenase</keyword>
<feature type="binding site" evidence="6">
    <location>
        <position position="58"/>
    </location>
    <ligand>
        <name>FMN</name>
        <dbReference type="ChEBI" id="CHEBI:58210"/>
    </ligand>
</feature>
<comment type="similarity">
    <text evidence="5">Belongs to the NtaA/SnaA/DszA monooxygenase family.</text>
</comment>
<dbReference type="InterPro" id="IPR036661">
    <property type="entry name" value="Luciferase-like_sf"/>
</dbReference>
<dbReference type="EC" id="1.14.-.-" evidence="8"/>
<name>A0A927BSB8_9BACL</name>
<dbReference type="GO" id="GO:0016705">
    <property type="term" value="F:oxidoreductase activity, acting on paired donors, with incorporation or reduction of molecular oxygen"/>
    <property type="evidence" value="ECO:0007669"/>
    <property type="project" value="InterPro"/>
</dbReference>
<keyword evidence="2 6" id="KW-0288">FMN</keyword>
<evidence type="ECO:0000259" key="7">
    <source>
        <dbReference type="Pfam" id="PF00296"/>
    </source>
</evidence>
<dbReference type="GO" id="GO:0004497">
    <property type="term" value="F:monooxygenase activity"/>
    <property type="evidence" value="ECO:0007669"/>
    <property type="project" value="UniProtKB-KW"/>
</dbReference>
<proteinExistence type="inferred from homology"/>
<dbReference type="NCBIfam" id="TIGR03860">
    <property type="entry name" value="FMN_nitrolo"/>
    <property type="match status" value="1"/>
</dbReference>
<feature type="binding site" evidence="6">
    <location>
        <position position="220"/>
    </location>
    <ligand>
        <name>FMN</name>
        <dbReference type="ChEBI" id="CHEBI:58210"/>
    </ligand>
</feature>
<organism evidence="8 9">
    <name type="scientific">Paenibacillus sabuli</name>
    <dbReference type="NCBI Taxonomy" id="2772509"/>
    <lineage>
        <taxon>Bacteria</taxon>
        <taxon>Bacillati</taxon>
        <taxon>Bacillota</taxon>
        <taxon>Bacilli</taxon>
        <taxon>Bacillales</taxon>
        <taxon>Paenibacillaceae</taxon>
        <taxon>Paenibacillus</taxon>
    </lineage>
</organism>
<protein>
    <submittedName>
        <fullName evidence="8">NtaA/DmoA family FMN-dependent monooxygenase</fullName>
        <ecNumber evidence="8">1.14.-.-</ecNumber>
    </submittedName>
</protein>
<evidence type="ECO:0000256" key="4">
    <source>
        <dbReference type="ARBA" id="ARBA00023033"/>
    </source>
</evidence>
<feature type="binding site" evidence="6">
    <location>
        <position position="97"/>
    </location>
    <ligand>
        <name>FMN</name>
        <dbReference type="ChEBI" id="CHEBI:58210"/>
    </ligand>
</feature>
<dbReference type="PANTHER" id="PTHR30011">
    <property type="entry name" value="ALKANESULFONATE MONOOXYGENASE-RELATED"/>
    <property type="match status" value="1"/>
</dbReference>
<dbReference type="PIRSF" id="PIRSF000337">
    <property type="entry name" value="NTA_MOA"/>
    <property type="match status" value="1"/>
</dbReference>
<dbReference type="RefSeq" id="WP_190916203.1">
    <property type="nucleotide sequence ID" value="NZ_JACXIZ010000013.1"/>
</dbReference>
<evidence type="ECO:0000256" key="2">
    <source>
        <dbReference type="ARBA" id="ARBA00022643"/>
    </source>
</evidence>
<evidence type="ECO:0000256" key="5">
    <source>
        <dbReference type="ARBA" id="ARBA00033748"/>
    </source>
</evidence>
<evidence type="ECO:0000313" key="9">
    <source>
        <dbReference type="Proteomes" id="UP000621560"/>
    </source>
</evidence>
<dbReference type="AlphaFoldDB" id="A0A927BSB8"/>
<feature type="domain" description="Luciferase-like" evidence="7">
    <location>
        <begin position="35"/>
        <end position="387"/>
    </location>
</feature>
<keyword evidence="3 8" id="KW-0560">Oxidoreductase</keyword>
<gene>
    <name evidence="8" type="ORF">IDH44_07425</name>
</gene>